<evidence type="ECO:0000313" key="1">
    <source>
        <dbReference type="EMBL" id="MFB9558585.1"/>
    </source>
</evidence>
<dbReference type="Proteomes" id="UP001589716">
    <property type="component" value="Unassembled WGS sequence"/>
</dbReference>
<comment type="caution">
    <text evidence="1">The sequence shown here is derived from an EMBL/GenBank/DDBJ whole genome shotgun (WGS) entry which is preliminary data.</text>
</comment>
<accession>A0ABV5QYI2</accession>
<organism evidence="1 2">
    <name type="scientific">Streptomyces roseoviridis</name>
    <dbReference type="NCBI Taxonomy" id="67361"/>
    <lineage>
        <taxon>Bacteria</taxon>
        <taxon>Bacillati</taxon>
        <taxon>Actinomycetota</taxon>
        <taxon>Actinomycetes</taxon>
        <taxon>Kitasatosporales</taxon>
        <taxon>Streptomycetaceae</taxon>
        <taxon>Streptomyces</taxon>
    </lineage>
</organism>
<feature type="non-terminal residue" evidence="1">
    <location>
        <position position="72"/>
    </location>
</feature>
<gene>
    <name evidence="1" type="ORF">ACFFTP_30940</name>
</gene>
<name>A0ABV5QYI2_9ACTN</name>
<keyword evidence="2" id="KW-1185">Reference proteome</keyword>
<dbReference type="RefSeq" id="WP_382746160.1">
    <property type="nucleotide sequence ID" value="NZ_JBHMCT010000035.1"/>
</dbReference>
<protein>
    <submittedName>
        <fullName evidence="1">Uncharacterized protein</fullName>
    </submittedName>
</protein>
<dbReference type="EMBL" id="JBHMCT010000035">
    <property type="protein sequence ID" value="MFB9558585.1"/>
    <property type="molecule type" value="Genomic_DNA"/>
</dbReference>
<sequence>MPSKKDTQLVADLRAASKRLTEAGAPELALAVDEVLAPNGWSRLRHATDTTTDEKTPNFPVHMPIVLRDAIQ</sequence>
<evidence type="ECO:0000313" key="2">
    <source>
        <dbReference type="Proteomes" id="UP001589716"/>
    </source>
</evidence>
<proteinExistence type="predicted"/>
<reference evidence="1 2" key="1">
    <citation type="submission" date="2024-09" db="EMBL/GenBank/DDBJ databases">
        <authorList>
            <person name="Sun Q."/>
            <person name="Mori K."/>
        </authorList>
    </citation>
    <scope>NUCLEOTIDE SEQUENCE [LARGE SCALE GENOMIC DNA]</scope>
    <source>
        <strain evidence="1 2">JCM 4414</strain>
    </source>
</reference>